<proteinExistence type="predicted"/>
<evidence type="ECO:0000313" key="1">
    <source>
        <dbReference type="EMBL" id="EKC33865.1"/>
    </source>
</evidence>
<dbReference type="AlphaFoldDB" id="K1QY53"/>
<dbReference type="InParanoid" id="K1QY53"/>
<accession>K1QY53</accession>
<protein>
    <submittedName>
        <fullName evidence="1">Uncharacterized protein</fullName>
    </submittedName>
</protein>
<gene>
    <name evidence="1" type="ORF">CGI_10026355</name>
</gene>
<dbReference type="HOGENOM" id="CLU_2173448_0_0_1"/>
<name>K1QY53_MAGGI</name>
<reference evidence="1" key="1">
    <citation type="journal article" date="2012" name="Nature">
        <title>The oyster genome reveals stress adaptation and complexity of shell formation.</title>
        <authorList>
            <person name="Zhang G."/>
            <person name="Fang X."/>
            <person name="Guo X."/>
            <person name="Li L."/>
            <person name="Luo R."/>
            <person name="Xu F."/>
            <person name="Yang P."/>
            <person name="Zhang L."/>
            <person name="Wang X."/>
            <person name="Qi H."/>
            <person name="Xiong Z."/>
            <person name="Que H."/>
            <person name="Xie Y."/>
            <person name="Holland P.W."/>
            <person name="Paps J."/>
            <person name="Zhu Y."/>
            <person name="Wu F."/>
            <person name="Chen Y."/>
            <person name="Wang J."/>
            <person name="Peng C."/>
            <person name="Meng J."/>
            <person name="Yang L."/>
            <person name="Liu J."/>
            <person name="Wen B."/>
            <person name="Zhang N."/>
            <person name="Huang Z."/>
            <person name="Zhu Q."/>
            <person name="Feng Y."/>
            <person name="Mount A."/>
            <person name="Hedgecock D."/>
            <person name="Xu Z."/>
            <person name="Liu Y."/>
            <person name="Domazet-Loso T."/>
            <person name="Du Y."/>
            <person name="Sun X."/>
            <person name="Zhang S."/>
            <person name="Liu B."/>
            <person name="Cheng P."/>
            <person name="Jiang X."/>
            <person name="Li J."/>
            <person name="Fan D."/>
            <person name="Wang W."/>
            <person name="Fu W."/>
            <person name="Wang T."/>
            <person name="Wang B."/>
            <person name="Zhang J."/>
            <person name="Peng Z."/>
            <person name="Li Y."/>
            <person name="Li N."/>
            <person name="Wang J."/>
            <person name="Chen M."/>
            <person name="He Y."/>
            <person name="Tan F."/>
            <person name="Song X."/>
            <person name="Zheng Q."/>
            <person name="Huang R."/>
            <person name="Yang H."/>
            <person name="Du X."/>
            <person name="Chen L."/>
            <person name="Yang M."/>
            <person name="Gaffney P.M."/>
            <person name="Wang S."/>
            <person name="Luo L."/>
            <person name="She Z."/>
            <person name="Ming Y."/>
            <person name="Huang W."/>
            <person name="Zhang S."/>
            <person name="Huang B."/>
            <person name="Zhang Y."/>
            <person name="Qu T."/>
            <person name="Ni P."/>
            <person name="Miao G."/>
            <person name="Wang J."/>
            <person name="Wang Q."/>
            <person name="Steinberg C.E."/>
            <person name="Wang H."/>
            <person name="Li N."/>
            <person name="Qian L."/>
            <person name="Zhang G."/>
            <person name="Li Y."/>
            <person name="Yang H."/>
            <person name="Liu X."/>
            <person name="Wang J."/>
            <person name="Yin Y."/>
            <person name="Wang J."/>
        </authorList>
    </citation>
    <scope>NUCLEOTIDE SEQUENCE [LARGE SCALE GENOMIC DNA]</scope>
    <source>
        <strain evidence="1">05x7-T-G4-1.051#20</strain>
    </source>
</reference>
<sequence length="110" mass="12506">MNFRSLIVIVSLLVCTESTCVFPGNFWSSGIDSWYDSHKGTLNFTSTTLAGWQVWTIGSFTFTCDSTDQTNYVLRSEEFTYLGLNLEAFLCLRMTQQSSTKYTYDTPTSE</sequence>
<dbReference type="EMBL" id="JH819021">
    <property type="protein sequence ID" value="EKC33865.1"/>
    <property type="molecule type" value="Genomic_DNA"/>
</dbReference>
<organism evidence="1">
    <name type="scientific">Magallana gigas</name>
    <name type="common">Pacific oyster</name>
    <name type="synonym">Crassostrea gigas</name>
    <dbReference type="NCBI Taxonomy" id="29159"/>
    <lineage>
        <taxon>Eukaryota</taxon>
        <taxon>Metazoa</taxon>
        <taxon>Spiralia</taxon>
        <taxon>Lophotrochozoa</taxon>
        <taxon>Mollusca</taxon>
        <taxon>Bivalvia</taxon>
        <taxon>Autobranchia</taxon>
        <taxon>Pteriomorphia</taxon>
        <taxon>Ostreida</taxon>
        <taxon>Ostreoidea</taxon>
        <taxon>Ostreidae</taxon>
        <taxon>Magallana</taxon>
    </lineage>
</organism>